<feature type="compositionally biased region" description="Basic and acidic residues" evidence="1">
    <location>
        <begin position="20"/>
        <end position="34"/>
    </location>
</feature>
<comment type="caution">
    <text evidence="2">The sequence shown here is derived from an EMBL/GenBank/DDBJ whole genome shotgun (WGS) entry which is preliminary data.</text>
</comment>
<dbReference type="VEuPathDB" id="FungiDB:AeMF1_017201"/>
<name>A0A6G0X3H3_9STRA</name>
<dbReference type="Proteomes" id="UP000481153">
    <property type="component" value="Unassembled WGS sequence"/>
</dbReference>
<gene>
    <name evidence="2" type="ORF">Ae201684_008858</name>
</gene>
<protein>
    <submittedName>
        <fullName evidence="2">Uncharacterized protein</fullName>
    </submittedName>
</protein>
<evidence type="ECO:0000313" key="3">
    <source>
        <dbReference type="Proteomes" id="UP000481153"/>
    </source>
</evidence>
<dbReference type="AlphaFoldDB" id="A0A6G0X3H3"/>
<evidence type="ECO:0000256" key="1">
    <source>
        <dbReference type="SAM" id="MobiDB-lite"/>
    </source>
</evidence>
<dbReference type="EMBL" id="VJMJ01000114">
    <property type="protein sequence ID" value="KAF0734398.1"/>
    <property type="molecule type" value="Genomic_DNA"/>
</dbReference>
<feature type="region of interest" description="Disordered" evidence="1">
    <location>
        <begin position="1"/>
        <end position="67"/>
    </location>
</feature>
<evidence type="ECO:0000313" key="2">
    <source>
        <dbReference type="EMBL" id="KAF0734398.1"/>
    </source>
</evidence>
<sequence>MVRTMNISDSEEVDYGSTPEDERVAQIVRQEKVPAKQSVAEQQGKQAAEQPKKEPSVDPEEEAKPAKPAIKIEPVVLPARADTHVGNQKVRAARPTALDMQIDVFGQPAERLEQSRFAVLIREMAVSEVTFTTDPQNIVQTTNNKDLASAVVSRADAKGFEISADRRQYLHNQVGLWNESMDPRALCATVRYVVDLCEKSGCAVSCLAKWKLDRKAAKDEARPWPYVPLAIVPGEST</sequence>
<proteinExistence type="predicted"/>
<accession>A0A6G0X3H3</accession>
<organism evidence="2 3">
    <name type="scientific">Aphanomyces euteiches</name>
    <dbReference type="NCBI Taxonomy" id="100861"/>
    <lineage>
        <taxon>Eukaryota</taxon>
        <taxon>Sar</taxon>
        <taxon>Stramenopiles</taxon>
        <taxon>Oomycota</taxon>
        <taxon>Saprolegniomycetes</taxon>
        <taxon>Saprolegniales</taxon>
        <taxon>Verrucalvaceae</taxon>
        <taxon>Aphanomyces</taxon>
    </lineage>
</organism>
<reference evidence="2 3" key="1">
    <citation type="submission" date="2019-07" db="EMBL/GenBank/DDBJ databases">
        <title>Genomics analysis of Aphanomyces spp. identifies a new class of oomycete effector associated with host adaptation.</title>
        <authorList>
            <person name="Gaulin E."/>
        </authorList>
    </citation>
    <scope>NUCLEOTIDE SEQUENCE [LARGE SCALE GENOMIC DNA]</scope>
    <source>
        <strain evidence="2 3">ATCC 201684</strain>
    </source>
</reference>
<keyword evidence="3" id="KW-1185">Reference proteome</keyword>